<evidence type="ECO:0000256" key="2">
    <source>
        <dbReference type="ARBA" id="ARBA00023015"/>
    </source>
</evidence>
<keyword evidence="2" id="KW-0805">Transcription regulation</keyword>
<organism evidence="7 8">
    <name type="scientific">Dyadobacter linearis</name>
    <dbReference type="NCBI Taxonomy" id="2823330"/>
    <lineage>
        <taxon>Bacteria</taxon>
        <taxon>Pseudomonadati</taxon>
        <taxon>Bacteroidota</taxon>
        <taxon>Cytophagia</taxon>
        <taxon>Cytophagales</taxon>
        <taxon>Spirosomataceae</taxon>
        <taxon>Dyadobacter</taxon>
    </lineage>
</organism>
<evidence type="ECO:0000259" key="6">
    <source>
        <dbReference type="Pfam" id="PF08281"/>
    </source>
</evidence>
<proteinExistence type="inferred from homology"/>
<dbReference type="InterPro" id="IPR007627">
    <property type="entry name" value="RNA_pol_sigma70_r2"/>
</dbReference>
<evidence type="ECO:0000256" key="1">
    <source>
        <dbReference type="ARBA" id="ARBA00010641"/>
    </source>
</evidence>
<name>A0ABM8UWB5_9BACT</name>
<dbReference type="InterPro" id="IPR013325">
    <property type="entry name" value="RNA_pol_sigma_r2"/>
</dbReference>
<reference evidence="7 8" key="1">
    <citation type="submission" date="2021-04" db="EMBL/GenBank/DDBJ databases">
        <authorList>
            <person name="Rodrigo-Torres L."/>
            <person name="Arahal R. D."/>
            <person name="Lucena T."/>
        </authorList>
    </citation>
    <scope>NUCLEOTIDE SEQUENCE [LARGE SCALE GENOMIC DNA]</scope>
    <source>
        <strain evidence="7 8">CECT 9623</strain>
    </source>
</reference>
<dbReference type="InterPro" id="IPR013324">
    <property type="entry name" value="RNA_pol_sigma_r3/r4-like"/>
</dbReference>
<dbReference type="Pfam" id="PF04542">
    <property type="entry name" value="Sigma70_r2"/>
    <property type="match status" value="1"/>
</dbReference>
<comment type="similarity">
    <text evidence="1">Belongs to the sigma-70 factor family. ECF subfamily.</text>
</comment>
<dbReference type="SUPFAM" id="SSF88946">
    <property type="entry name" value="Sigma2 domain of RNA polymerase sigma factors"/>
    <property type="match status" value="1"/>
</dbReference>
<dbReference type="InterPro" id="IPR014327">
    <property type="entry name" value="RNA_pol_sigma70_bacteroid"/>
</dbReference>
<dbReference type="Pfam" id="PF08281">
    <property type="entry name" value="Sigma70_r4_2"/>
    <property type="match status" value="1"/>
</dbReference>
<evidence type="ECO:0000313" key="7">
    <source>
        <dbReference type="EMBL" id="CAG5073010.1"/>
    </source>
</evidence>
<keyword evidence="8" id="KW-1185">Reference proteome</keyword>
<feature type="domain" description="RNA polymerase sigma-70 region 2" evidence="5">
    <location>
        <begin position="27"/>
        <end position="90"/>
    </location>
</feature>
<dbReference type="InterPro" id="IPR039425">
    <property type="entry name" value="RNA_pol_sigma-70-like"/>
</dbReference>
<dbReference type="CDD" id="cd06171">
    <property type="entry name" value="Sigma70_r4"/>
    <property type="match status" value="1"/>
</dbReference>
<dbReference type="NCBIfam" id="TIGR02937">
    <property type="entry name" value="sigma70-ECF"/>
    <property type="match status" value="1"/>
</dbReference>
<keyword evidence="3" id="KW-0731">Sigma factor</keyword>
<dbReference type="InterPro" id="IPR000792">
    <property type="entry name" value="Tscrpt_reg_LuxR_C"/>
</dbReference>
<dbReference type="Gene3D" id="1.10.1740.10">
    <property type="match status" value="1"/>
</dbReference>
<dbReference type="NCBIfam" id="TIGR02985">
    <property type="entry name" value="Sig70_bacteroi1"/>
    <property type="match status" value="1"/>
</dbReference>
<evidence type="ECO:0000259" key="5">
    <source>
        <dbReference type="Pfam" id="PF04542"/>
    </source>
</evidence>
<dbReference type="PANTHER" id="PTHR43133:SF46">
    <property type="entry name" value="RNA POLYMERASE SIGMA-70 FACTOR ECF SUBFAMILY"/>
    <property type="match status" value="1"/>
</dbReference>
<dbReference type="InterPro" id="IPR036388">
    <property type="entry name" value="WH-like_DNA-bd_sf"/>
</dbReference>
<protein>
    <submittedName>
        <fullName evidence="7">ECF RNA polymerase sigma factor SigL</fullName>
    </submittedName>
</protein>
<accession>A0ABM8UWB5</accession>
<evidence type="ECO:0000256" key="4">
    <source>
        <dbReference type="ARBA" id="ARBA00023163"/>
    </source>
</evidence>
<keyword evidence="4" id="KW-0804">Transcription</keyword>
<gene>
    <name evidence="7" type="primary">sigL</name>
    <name evidence="7" type="ORF">DYBT9623_04540</name>
</gene>
<dbReference type="PANTHER" id="PTHR43133">
    <property type="entry name" value="RNA POLYMERASE ECF-TYPE SIGMA FACTO"/>
    <property type="match status" value="1"/>
</dbReference>
<dbReference type="EMBL" id="CAJRAU010000007">
    <property type="protein sequence ID" value="CAG5073010.1"/>
    <property type="molecule type" value="Genomic_DNA"/>
</dbReference>
<dbReference type="InterPro" id="IPR013249">
    <property type="entry name" value="RNA_pol_sigma70_r4_t2"/>
</dbReference>
<dbReference type="Gene3D" id="1.10.10.10">
    <property type="entry name" value="Winged helix-like DNA-binding domain superfamily/Winged helix DNA-binding domain"/>
    <property type="match status" value="1"/>
</dbReference>
<sequence length="187" mass="21987">MKRLKYIPEDARAGSAFPINRKEFEGIYREHWRELYDFAVAKTHDKDVAEEIVQALFVSIWEKRDQLLISNLRSYLFVSVRNRIIDHYKERIFSDLTSASDTSAPDYPLFLDELESTFREAMGQLPEKTRDIFLLNRIEGKSASEIADKLQLPSRTVEYHITQALRKLREILRNGITALLFFINIIF</sequence>
<evidence type="ECO:0000313" key="8">
    <source>
        <dbReference type="Proteomes" id="UP000679725"/>
    </source>
</evidence>
<dbReference type="SUPFAM" id="SSF88659">
    <property type="entry name" value="Sigma3 and sigma4 domains of RNA polymerase sigma factors"/>
    <property type="match status" value="1"/>
</dbReference>
<dbReference type="RefSeq" id="WP_215235805.1">
    <property type="nucleotide sequence ID" value="NZ_CAJRAU010000007.1"/>
</dbReference>
<dbReference type="Proteomes" id="UP000679725">
    <property type="component" value="Unassembled WGS sequence"/>
</dbReference>
<feature type="domain" description="RNA polymerase sigma factor 70 region 4 type 2" evidence="6">
    <location>
        <begin position="118"/>
        <end position="168"/>
    </location>
</feature>
<comment type="caution">
    <text evidence="7">The sequence shown here is derived from an EMBL/GenBank/DDBJ whole genome shotgun (WGS) entry which is preliminary data.</text>
</comment>
<dbReference type="PRINTS" id="PR00038">
    <property type="entry name" value="HTHLUXR"/>
</dbReference>
<dbReference type="InterPro" id="IPR014284">
    <property type="entry name" value="RNA_pol_sigma-70_dom"/>
</dbReference>
<evidence type="ECO:0000256" key="3">
    <source>
        <dbReference type="ARBA" id="ARBA00023082"/>
    </source>
</evidence>